<keyword evidence="5" id="KW-0804">Transcription</keyword>
<dbReference type="InterPro" id="IPR039425">
    <property type="entry name" value="RNA_pol_sigma-70-like"/>
</dbReference>
<dbReference type="InterPro" id="IPR013325">
    <property type="entry name" value="RNA_pol_sigma_r2"/>
</dbReference>
<evidence type="ECO:0000313" key="8">
    <source>
        <dbReference type="EMBL" id="GIG79809.1"/>
    </source>
</evidence>
<dbReference type="AlphaFoldDB" id="A0A8J3M5G2"/>
<evidence type="ECO:0000259" key="7">
    <source>
        <dbReference type="Pfam" id="PF08281"/>
    </source>
</evidence>
<reference evidence="8 9" key="1">
    <citation type="submission" date="2021-01" db="EMBL/GenBank/DDBJ databases">
        <title>Whole genome shotgun sequence of Planotetraspora kaengkrachanensis NBRC 104272.</title>
        <authorList>
            <person name="Komaki H."/>
            <person name="Tamura T."/>
        </authorList>
    </citation>
    <scope>NUCLEOTIDE SEQUENCE [LARGE SCALE GENOMIC DNA]</scope>
    <source>
        <strain evidence="8 9">NBRC 104272</strain>
    </source>
</reference>
<dbReference type="InterPro" id="IPR036388">
    <property type="entry name" value="WH-like_DNA-bd_sf"/>
</dbReference>
<dbReference type="Pfam" id="PF08281">
    <property type="entry name" value="Sigma70_r4_2"/>
    <property type="match status" value="1"/>
</dbReference>
<keyword evidence="3" id="KW-0731">Sigma factor</keyword>
<evidence type="ECO:0000256" key="2">
    <source>
        <dbReference type="ARBA" id="ARBA00023015"/>
    </source>
</evidence>
<sequence length="167" mass="18657">MTPPDAGFAEFVAARATALLRTAHLTCGSAAEAEDVLQSALERAYRNWHRLRGDADPEPYVRRIIVNLAISRARRRAVLRFIPVHSPPDLPFVRRDIELRQVLLDALRALPPRQRAVVVLRFWEDMTEAQTAKVLGCSVGTVKSQASKALARLRVLVDREVVTNVDA</sequence>
<dbReference type="InterPro" id="IPR007627">
    <property type="entry name" value="RNA_pol_sigma70_r2"/>
</dbReference>
<evidence type="ECO:0000313" key="9">
    <source>
        <dbReference type="Proteomes" id="UP000630097"/>
    </source>
</evidence>
<dbReference type="GO" id="GO:0000428">
    <property type="term" value="C:DNA-directed RNA polymerase complex"/>
    <property type="evidence" value="ECO:0007669"/>
    <property type="project" value="UniProtKB-KW"/>
</dbReference>
<dbReference type="SUPFAM" id="SSF88659">
    <property type="entry name" value="Sigma3 and sigma4 domains of RNA polymerase sigma factors"/>
    <property type="match status" value="1"/>
</dbReference>
<dbReference type="InterPro" id="IPR013249">
    <property type="entry name" value="RNA_pol_sigma70_r4_t2"/>
</dbReference>
<comment type="caution">
    <text evidence="8">The sequence shown here is derived from an EMBL/GenBank/DDBJ whole genome shotgun (WGS) entry which is preliminary data.</text>
</comment>
<dbReference type="InterPro" id="IPR014284">
    <property type="entry name" value="RNA_pol_sigma-70_dom"/>
</dbReference>
<dbReference type="Pfam" id="PF04542">
    <property type="entry name" value="Sigma70_r2"/>
    <property type="match status" value="1"/>
</dbReference>
<dbReference type="GO" id="GO:0003677">
    <property type="term" value="F:DNA binding"/>
    <property type="evidence" value="ECO:0007669"/>
    <property type="project" value="UniProtKB-KW"/>
</dbReference>
<evidence type="ECO:0000259" key="6">
    <source>
        <dbReference type="Pfam" id="PF04542"/>
    </source>
</evidence>
<dbReference type="RefSeq" id="WP_203883236.1">
    <property type="nucleotide sequence ID" value="NZ_BAABHH010000004.1"/>
</dbReference>
<organism evidence="8 9">
    <name type="scientific">Planotetraspora kaengkrachanensis</name>
    <dbReference type="NCBI Taxonomy" id="575193"/>
    <lineage>
        <taxon>Bacteria</taxon>
        <taxon>Bacillati</taxon>
        <taxon>Actinomycetota</taxon>
        <taxon>Actinomycetes</taxon>
        <taxon>Streptosporangiales</taxon>
        <taxon>Streptosporangiaceae</taxon>
        <taxon>Planotetraspora</taxon>
    </lineage>
</organism>
<dbReference type="Gene3D" id="1.10.10.10">
    <property type="entry name" value="Winged helix-like DNA-binding domain superfamily/Winged helix DNA-binding domain"/>
    <property type="match status" value="1"/>
</dbReference>
<dbReference type="PANTHER" id="PTHR43133:SF50">
    <property type="entry name" value="ECF RNA POLYMERASE SIGMA FACTOR SIGM"/>
    <property type="match status" value="1"/>
</dbReference>
<evidence type="ECO:0000256" key="4">
    <source>
        <dbReference type="ARBA" id="ARBA00023125"/>
    </source>
</evidence>
<evidence type="ECO:0000256" key="3">
    <source>
        <dbReference type="ARBA" id="ARBA00023082"/>
    </source>
</evidence>
<dbReference type="NCBIfam" id="TIGR02983">
    <property type="entry name" value="SigE-fam_strep"/>
    <property type="match status" value="1"/>
</dbReference>
<dbReference type="Gene3D" id="1.10.1740.10">
    <property type="match status" value="1"/>
</dbReference>
<gene>
    <name evidence="8" type="ORF">Pka01_29360</name>
</gene>
<keyword evidence="8" id="KW-0240">DNA-directed RNA polymerase</keyword>
<evidence type="ECO:0000256" key="1">
    <source>
        <dbReference type="ARBA" id="ARBA00010641"/>
    </source>
</evidence>
<dbReference type="EMBL" id="BONV01000010">
    <property type="protein sequence ID" value="GIG79809.1"/>
    <property type="molecule type" value="Genomic_DNA"/>
</dbReference>
<dbReference type="GO" id="GO:0016987">
    <property type="term" value="F:sigma factor activity"/>
    <property type="evidence" value="ECO:0007669"/>
    <property type="project" value="UniProtKB-KW"/>
</dbReference>
<accession>A0A8J3M5G2</accession>
<name>A0A8J3M5G2_9ACTN</name>
<dbReference type="Proteomes" id="UP000630097">
    <property type="component" value="Unassembled WGS sequence"/>
</dbReference>
<evidence type="ECO:0000256" key="5">
    <source>
        <dbReference type="ARBA" id="ARBA00023163"/>
    </source>
</evidence>
<dbReference type="InterPro" id="IPR014325">
    <property type="entry name" value="RNA_pol_sigma-E_actinobac"/>
</dbReference>
<dbReference type="CDD" id="cd06171">
    <property type="entry name" value="Sigma70_r4"/>
    <property type="match status" value="1"/>
</dbReference>
<dbReference type="NCBIfam" id="TIGR02937">
    <property type="entry name" value="sigma70-ECF"/>
    <property type="match status" value="1"/>
</dbReference>
<keyword evidence="4" id="KW-0238">DNA-binding</keyword>
<keyword evidence="2" id="KW-0805">Transcription regulation</keyword>
<dbReference type="PANTHER" id="PTHR43133">
    <property type="entry name" value="RNA POLYMERASE ECF-TYPE SIGMA FACTO"/>
    <property type="match status" value="1"/>
</dbReference>
<dbReference type="InterPro" id="IPR013324">
    <property type="entry name" value="RNA_pol_sigma_r3/r4-like"/>
</dbReference>
<dbReference type="SUPFAM" id="SSF88946">
    <property type="entry name" value="Sigma2 domain of RNA polymerase sigma factors"/>
    <property type="match status" value="1"/>
</dbReference>
<protein>
    <submittedName>
        <fullName evidence="8">DNA-directed RNA polymerase sigma-70 factor</fullName>
    </submittedName>
</protein>
<dbReference type="GO" id="GO:0006352">
    <property type="term" value="P:DNA-templated transcription initiation"/>
    <property type="evidence" value="ECO:0007669"/>
    <property type="project" value="InterPro"/>
</dbReference>
<feature type="domain" description="RNA polymerase sigma-70 region 2" evidence="6">
    <location>
        <begin position="16"/>
        <end position="77"/>
    </location>
</feature>
<feature type="domain" description="RNA polymerase sigma factor 70 region 4 type 2" evidence="7">
    <location>
        <begin position="101"/>
        <end position="153"/>
    </location>
</feature>
<comment type="similarity">
    <text evidence="1">Belongs to the sigma-70 factor family. ECF subfamily.</text>
</comment>
<proteinExistence type="inferred from homology"/>
<keyword evidence="9" id="KW-1185">Reference proteome</keyword>